<protein>
    <recommendedName>
        <fullName evidence="10">D-alanine--D-alanine ligase</fullName>
        <ecNumber evidence="10">6.3.2.4</ecNumber>
    </recommendedName>
    <alternativeName>
        <fullName evidence="10">D-Ala-D-Ala ligase</fullName>
    </alternativeName>
    <alternativeName>
        <fullName evidence="10">D-alanylalanine synthetase</fullName>
    </alternativeName>
</protein>
<evidence type="ECO:0000313" key="16">
    <source>
        <dbReference type="Proteomes" id="UP000679848"/>
    </source>
</evidence>
<feature type="binding site" evidence="12">
    <location>
        <position position="322"/>
    </location>
    <ligand>
        <name>Mg(2+)</name>
        <dbReference type="ChEBI" id="CHEBI:18420"/>
        <label>1</label>
    </ligand>
</feature>
<name>A0A810QAW1_9FIRM</name>
<evidence type="ECO:0000256" key="5">
    <source>
        <dbReference type="ARBA" id="ARBA00022741"/>
    </source>
</evidence>
<dbReference type="KEGG" id="pfaa:MM59RIKEN_24230"/>
<feature type="active site" evidence="11">
    <location>
        <position position="333"/>
    </location>
</feature>
<dbReference type="InterPro" id="IPR011761">
    <property type="entry name" value="ATP-grasp"/>
</dbReference>
<dbReference type="InterPro" id="IPR016185">
    <property type="entry name" value="PreATP-grasp_dom_sf"/>
</dbReference>
<reference evidence="15" key="1">
    <citation type="submission" date="2020-09" db="EMBL/GenBank/DDBJ databases">
        <title>New species isolated from human feces.</title>
        <authorList>
            <person name="Kitahara M."/>
            <person name="Shigeno Y."/>
            <person name="Shime M."/>
            <person name="Matsumoto Y."/>
            <person name="Nakamura S."/>
            <person name="Motooka D."/>
            <person name="Fukuoka S."/>
            <person name="Nishikawa H."/>
            <person name="Benno Y."/>
        </authorList>
    </citation>
    <scope>NUCLEOTIDE SEQUENCE</scope>
    <source>
        <strain evidence="15">MM59</strain>
    </source>
</reference>
<dbReference type="Gene3D" id="3.40.50.20">
    <property type="match status" value="1"/>
</dbReference>
<comment type="pathway">
    <text evidence="10">Cell wall biogenesis; peptidoglycan biosynthesis.</text>
</comment>
<dbReference type="PIRSF" id="PIRSF039102">
    <property type="entry name" value="Ddl/VanB"/>
    <property type="match status" value="1"/>
</dbReference>
<keyword evidence="4 10" id="KW-0436">Ligase</keyword>
<evidence type="ECO:0000256" key="13">
    <source>
        <dbReference type="PROSITE-ProRule" id="PRU00409"/>
    </source>
</evidence>
<dbReference type="InterPro" id="IPR005905">
    <property type="entry name" value="D_ala_D_ala"/>
</dbReference>
<evidence type="ECO:0000256" key="12">
    <source>
        <dbReference type="PIRSR" id="PIRSR039102-3"/>
    </source>
</evidence>
<dbReference type="NCBIfam" id="TIGR01205">
    <property type="entry name" value="D_ala_D_alaTIGR"/>
    <property type="match status" value="1"/>
</dbReference>
<evidence type="ECO:0000256" key="6">
    <source>
        <dbReference type="ARBA" id="ARBA00022840"/>
    </source>
</evidence>
<dbReference type="GO" id="GO:0009252">
    <property type="term" value="P:peptidoglycan biosynthetic process"/>
    <property type="evidence" value="ECO:0007669"/>
    <property type="project" value="UniProtKB-UniRule"/>
</dbReference>
<evidence type="ECO:0000256" key="2">
    <source>
        <dbReference type="ARBA" id="ARBA00010871"/>
    </source>
</evidence>
<comment type="similarity">
    <text evidence="2 10">Belongs to the D-alanine--D-alanine ligase family.</text>
</comment>
<dbReference type="GO" id="GO:0005737">
    <property type="term" value="C:cytoplasm"/>
    <property type="evidence" value="ECO:0007669"/>
    <property type="project" value="UniProtKB-SubCell"/>
</dbReference>
<dbReference type="EMBL" id="AP023420">
    <property type="protein sequence ID" value="BCK85104.1"/>
    <property type="molecule type" value="Genomic_DNA"/>
</dbReference>
<dbReference type="NCBIfam" id="NF002378">
    <property type="entry name" value="PRK01372.1"/>
    <property type="match status" value="1"/>
</dbReference>
<dbReference type="PANTHER" id="PTHR23132:SF23">
    <property type="entry name" value="D-ALANINE--D-ALANINE LIGASE B"/>
    <property type="match status" value="1"/>
</dbReference>
<evidence type="ECO:0000256" key="3">
    <source>
        <dbReference type="ARBA" id="ARBA00022490"/>
    </source>
</evidence>
<evidence type="ECO:0000256" key="11">
    <source>
        <dbReference type="PIRSR" id="PIRSR039102-1"/>
    </source>
</evidence>
<evidence type="ECO:0000256" key="10">
    <source>
        <dbReference type="HAMAP-Rule" id="MF_00047"/>
    </source>
</evidence>
<dbReference type="GO" id="GO:0008716">
    <property type="term" value="F:D-alanine-D-alanine ligase activity"/>
    <property type="evidence" value="ECO:0007669"/>
    <property type="project" value="UniProtKB-UniRule"/>
</dbReference>
<keyword evidence="5 13" id="KW-0547">Nucleotide-binding</keyword>
<feature type="binding site" evidence="12">
    <location>
        <position position="322"/>
    </location>
    <ligand>
        <name>Mg(2+)</name>
        <dbReference type="ChEBI" id="CHEBI:18420"/>
        <label>2</label>
    </ligand>
</feature>
<dbReference type="UniPathway" id="UPA00219"/>
<dbReference type="GO" id="GO:0071555">
    <property type="term" value="P:cell wall organization"/>
    <property type="evidence" value="ECO:0007669"/>
    <property type="project" value="UniProtKB-KW"/>
</dbReference>
<dbReference type="InterPro" id="IPR011095">
    <property type="entry name" value="Dala_Dala_lig_C"/>
</dbReference>
<keyword evidence="12" id="KW-0460">Magnesium</keyword>
<dbReference type="InterPro" id="IPR013815">
    <property type="entry name" value="ATP_grasp_subdomain_1"/>
</dbReference>
<dbReference type="GO" id="GO:0046872">
    <property type="term" value="F:metal ion binding"/>
    <property type="evidence" value="ECO:0007669"/>
    <property type="project" value="UniProtKB-KW"/>
</dbReference>
<dbReference type="PANTHER" id="PTHR23132">
    <property type="entry name" value="D-ALANINE--D-ALANINE LIGASE"/>
    <property type="match status" value="1"/>
</dbReference>
<feature type="domain" description="ATP-grasp" evidence="14">
    <location>
        <begin position="155"/>
        <end position="355"/>
    </location>
</feature>
<keyword evidence="9 10" id="KW-0961">Cell wall biogenesis/degradation</keyword>
<dbReference type="InterPro" id="IPR000291">
    <property type="entry name" value="D-Ala_lig_Van_CS"/>
</dbReference>
<evidence type="ECO:0000256" key="8">
    <source>
        <dbReference type="ARBA" id="ARBA00022984"/>
    </source>
</evidence>
<keyword evidence="12" id="KW-0464">Manganese</keyword>
<keyword evidence="12" id="KW-0479">Metal-binding</keyword>
<evidence type="ECO:0000313" key="15">
    <source>
        <dbReference type="EMBL" id="BCK85104.1"/>
    </source>
</evidence>
<dbReference type="AlphaFoldDB" id="A0A810QAW1"/>
<comment type="cofactor">
    <cofactor evidence="12">
        <name>Mg(2+)</name>
        <dbReference type="ChEBI" id="CHEBI:18420"/>
    </cofactor>
    <cofactor evidence="12">
        <name>Mn(2+)</name>
        <dbReference type="ChEBI" id="CHEBI:29035"/>
    </cofactor>
    <text evidence="12">Binds 2 magnesium or manganese ions per subunit.</text>
</comment>
<evidence type="ECO:0000256" key="9">
    <source>
        <dbReference type="ARBA" id="ARBA00023316"/>
    </source>
</evidence>
<dbReference type="PROSITE" id="PS00843">
    <property type="entry name" value="DALA_DALA_LIGASE_1"/>
    <property type="match status" value="1"/>
</dbReference>
<accession>A0A810QAW1</accession>
<feature type="active site" evidence="11">
    <location>
        <position position="22"/>
    </location>
</feature>
<evidence type="ECO:0000256" key="1">
    <source>
        <dbReference type="ARBA" id="ARBA00004496"/>
    </source>
</evidence>
<feature type="active site" evidence="11">
    <location>
        <position position="199"/>
    </location>
</feature>
<dbReference type="GO" id="GO:0008360">
    <property type="term" value="P:regulation of cell shape"/>
    <property type="evidence" value="ECO:0007669"/>
    <property type="project" value="UniProtKB-KW"/>
</dbReference>
<feature type="binding site" evidence="12">
    <location>
        <position position="324"/>
    </location>
    <ligand>
        <name>Mg(2+)</name>
        <dbReference type="ChEBI" id="CHEBI:18420"/>
        <label>2</label>
    </ligand>
</feature>
<dbReference type="EC" id="6.3.2.4" evidence="10"/>
<keyword evidence="3 10" id="KW-0963">Cytoplasm</keyword>
<evidence type="ECO:0000259" key="14">
    <source>
        <dbReference type="PROSITE" id="PS50975"/>
    </source>
</evidence>
<keyword evidence="8 10" id="KW-0573">Peptidoglycan synthesis</keyword>
<dbReference type="GO" id="GO:0005524">
    <property type="term" value="F:ATP binding"/>
    <property type="evidence" value="ECO:0007669"/>
    <property type="project" value="UniProtKB-UniRule"/>
</dbReference>
<dbReference type="SUPFAM" id="SSF52440">
    <property type="entry name" value="PreATP-grasp domain"/>
    <property type="match status" value="1"/>
</dbReference>
<dbReference type="InterPro" id="IPR011127">
    <property type="entry name" value="Dala_Dala_lig_N"/>
</dbReference>
<gene>
    <name evidence="15" type="primary">ddlA</name>
    <name evidence="10" type="synonym">ddl</name>
    <name evidence="15" type="ORF">MM59RIKEN_24230</name>
</gene>
<dbReference type="PROSITE" id="PS00844">
    <property type="entry name" value="DALA_DALA_LIGASE_2"/>
    <property type="match status" value="1"/>
</dbReference>
<keyword evidence="16" id="KW-1185">Reference proteome</keyword>
<keyword evidence="6 13" id="KW-0067">ATP-binding</keyword>
<comment type="function">
    <text evidence="10">Cell wall formation.</text>
</comment>
<sequence length="364" mass="39155">MLRQNGGCVMKIVVLAGGISTERDVSLVTGASVCRALRENGHKAIFVDLFLGLEQVPDPLEALFDAPDGLCPDVKISAVAPDLEAVRRSRADQSTRLFGPHVLEVCALADLVFLGLHGQDGEDGRIQAAFDLLGIRYTGGGYLGSGMAMDKSITKMIMDQVGIPNAPWRNIPHYTEADIPRLTEELEVPCAVKVVNGGSSLGLALPDTKEELAQALHDLLRYGSHILVEKKIHGRELTVAVLGDRWLPAAETIPASGAFDYAAKYQPMAAGGAREICPAEITPEQMAAAGELALRLHRALGLQVYSRTDMILDGEGNLWCLEINSLPGMTPASFVPKEAAAVGMSYNQLCEEIVRLSYEIQRKG</sequence>
<comment type="subcellular location">
    <subcellularLocation>
        <location evidence="1 10">Cytoplasm</location>
    </subcellularLocation>
</comment>
<dbReference type="Pfam" id="PF07478">
    <property type="entry name" value="Dala_Dala_lig_C"/>
    <property type="match status" value="1"/>
</dbReference>
<proteinExistence type="inferred from homology"/>
<dbReference type="Gene3D" id="3.30.1490.20">
    <property type="entry name" value="ATP-grasp fold, A domain"/>
    <property type="match status" value="1"/>
</dbReference>
<keyword evidence="7 10" id="KW-0133">Cell shape</keyword>
<feature type="binding site" evidence="12">
    <location>
        <position position="309"/>
    </location>
    <ligand>
        <name>Mg(2+)</name>
        <dbReference type="ChEBI" id="CHEBI:18420"/>
        <label>1</label>
    </ligand>
</feature>
<dbReference type="Pfam" id="PF01820">
    <property type="entry name" value="Dala_Dala_lig_N"/>
    <property type="match status" value="1"/>
</dbReference>
<dbReference type="HAMAP" id="MF_00047">
    <property type="entry name" value="Dala_Dala_lig"/>
    <property type="match status" value="1"/>
</dbReference>
<evidence type="ECO:0000256" key="4">
    <source>
        <dbReference type="ARBA" id="ARBA00022598"/>
    </source>
</evidence>
<evidence type="ECO:0000256" key="7">
    <source>
        <dbReference type="ARBA" id="ARBA00022960"/>
    </source>
</evidence>
<dbReference type="Gene3D" id="3.30.470.20">
    <property type="entry name" value="ATP-grasp fold, B domain"/>
    <property type="match status" value="1"/>
</dbReference>
<organism evidence="15 16">
    <name type="scientific">Pusillibacter faecalis</name>
    <dbReference type="NCBI Taxonomy" id="2714358"/>
    <lineage>
        <taxon>Bacteria</taxon>
        <taxon>Bacillati</taxon>
        <taxon>Bacillota</taxon>
        <taxon>Clostridia</taxon>
        <taxon>Eubacteriales</taxon>
        <taxon>Oscillospiraceae</taxon>
        <taxon>Pusillibacter</taxon>
    </lineage>
</organism>
<dbReference type="SUPFAM" id="SSF56059">
    <property type="entry name" value="Glutathione synthetase ATP-binding domain-like"/>
    <property type="match status" value="1"/>
</dbReference>
<dbReference type="PROSITE" id="PS50975">
    <property type="entry name" value="ATP_GRASP"/>
    <property type="match status" value="1"/>
</dbReference>
<dbReference type="Proteomes" id="UP000679848">
    <property type="component" value="Chromosome"/>
</dbReference>
<comment type="catalytic activity">
    <reaction evidence="10">
        <text>2 D-alanine + ATP = D-alanyl-D-alanine + ADP + phosphate + H(+)</text>
        <dbReference type="Rhea" id="RHEA:11224"/>
        <dbReference type="ChEBI" id="CHEBI:15378"/>
        <dbReference type="ChEBI" id="CHEBI:30616"/>
        <dbReference type="ChEBI" id="CHEBI:43474"/>
        <dbReference type="ChEBI" id="CHEBI:57416"/>
        <dbReference type="ChEBI" id="CHEBI:57822"/>
        <dbReference type="ChEBI" id="CHEBI:456216"/>
        <dbReference type="EC" id="6.3.2.4"/>
    </reaction>
</comment>